<comment type="caution">
    <text evidence="1">The sequence shown here is derived from an EMBL/GenBank/DDBJ whole genome shotgun (WGS) entry which is preliminary data.</text>
</comment>
<organism evidence="1 2">
    <name type="scientific">Megalurothrips usitatus</name>
    <name type="common">bean blossom thrips</name>
    <dbReference type="NCBI Taxonomy" id="439358"/>
    <lineage>
        <taxon>Eukaryota</taxon>
        <taxon>Metazoa</taxon>
        <taxon>Ecdysozoa</taxon>
        <taxon>Arthropoda</taxon>
        <taxon>Hexapoda</taxon>
        <taxon>Insecta</taxon>
        <taxon>Pterygota</taxon>
        <taxon>Neoptera</taxon>
        <taxon>Paraneoptera</taxon>
        <taxon>Thysanoptera</taxon>
        <taxon>Terebrantia</taxon>
        <taxon>Thripoidea</taxon>
        <taxon>Thripidae</taxon>
        <taxon>Megalurothrips</taxon>
    </lineage>
</organism>
<accession>A0AAV7Y4Z8</accession>
<name>A0AAV7Y4Z8_9NEOP</name>
<sequence length="97" mass="10704">MMISLVKRGKRHDEYCPDCSQPESQRTVTTRLRDSLTYLSSCSCQKASQLESLLLRHGLAARQTVNVWTTHGAFAFAKPSRLDAASFHAFVTTTGAG</sequence>
<evidence type="ECO:0000313" key="1">
    <source>
        <dbReference type="EMBL" id="KAJ1532328.1"/>
    </source>
</evidence>
<evidence type="ECO:0000313" key="2">
    <source>
        <dbReference type="Proteomes" id="UP001075354"/>
    </source>
</evidence>
<dbReference type="AlphaFoldDB" id="A0AAV7Y4Z8"/>
<dbReference type="EMBL" id="JAPTSV010000001">
    <property type="protein sequence ID" value="KAJ1532328.1"/>
    <property type="molecule type" value="Genomic_DNA"/>
</dbReference>
<dbReference type="Proteomes" id="UP001075354">
    <property type="component" value="Chromosome 1"/>
</dbReference>
<gene>
    <name evidence="1" type="ORF">ONE63_000935</name>
</gene>
<protein>
    <submittedName>
        <fullName evidence="1">Uncharacterized protein</fullName>
    </submittedName>
</protein>
<proteinExistence type="predicted"/>
<reference evidence="1" key="1">
    <citation type="submission" date="2022-12" db="EMBL/GenBank/DDBJ databases">
        <title>Chromosome-level genome assembly of the bean flower thrips Megalurothrips usitatus.</title>
        <authorList>
            <person name="Ma L."/>
            <person name="Liu Q."/>
            <person name="Li H."/>
            <person name="Cai W."/>
        </authorList>
    </citation>
    <scope>NUCLEOTIDE SEQUENCE</scope>
    <source>
        <strain evidence="1">Cailab_2022a</strain>
    </source>
</reference>
<keyword evidence="2" id="KW-1185">Reference proteome</keyword>